<dbReference type="InParanoid" id="A0A194XNB8"/>
<protein>
    <submittedName>
        <fullName evidence="3">Uncharacterized protein</fullName>
    </submittedName>
</protein>
<sequence>MNTQLLLQFLSLCFVTSVVGAQSASNDTSTTTSDEAQPNVGWVAGPKQRGTLILVYGCLSTIFASTWTVLHLNVPGPEDTPWLKALRKAKWMAITVLFPEFIFSKAVCELRLAVADLYAMHVAMSKAQLKWTDTHLSSRRTSMSHSIQNARSGAIEWSQKREWTLLHSYYANMGGLLYTTRALCNRQDIPPCTASSLASALEHRSGVELLKEFNLRKEDIEDKSKADWLLKAIAMSQISWLILNVWARHVAQFPITQLEIASVAFSLIAIATYAANWWKPKDITSSTALTTTVEPGLWYQKPPRIFISFIDRLLAPAASEYVPDYSRIRRISNDRVWMEGQPPLILFLTAVSSLMFGGFHCLAWNFEFPSKSELVLWRVASIASTTLPSVSLGISLVSHYLSTAFADRRHVVSVINSLAPLNHFPPAWWGLLERRPSLAILVLLFTSLRSTPKGVYDDTPWTRFLPNIS</sequence>
<feature type="transmembrane region" description="Helical" evidence="1">
    <location>
        <begin position="375"/>
        <end position="401"/>
    </location>
</feature>
<dbReference type="EMBL" id="KQ947407">
    <property type="protein sequence ID" value="KUJ21636.1"/>
    <property type="molecule type" value="Genomic_DNA"/>
</dbReference>
<keyword evidence="1" id="KW-1133">Transmembrane helix</keyword>
<dbReference type="PANTHER" id="PTHR35043:SF8">
    <property type="entry name" value="DUF4220 DOMAIN-CONTAINING PROTEIN"/>
    <property type="match status" value="1"/>
</dbReference>
<accession>A0A194XNB8</accession>
<feature type="signal peptide" evidence="2">
    <location>
        <begin position="1"/>
        <end position="21"/>
    </location>
</feature>
<dbReference type="GeneID" id="28821259"/>
<evidence type="ECO:0000256" key="2">
    <source>
        <dbReference type="SAM" id="SignalP"/>
    </source>
</evidence>
<dbReference type="Proteomes" id="UP000070700">
    <property type="component" value="Unassembled WGS sequence"/>
</dbReference>
<keyword evidence="1" id="KW-0472">Membrane</keyword>
<keyword evidence="2" id="KW-0732">Signal</keyword>
<evidence type="ECO:0000256" key="1">
    <source>
        <dbReference type="SAM" id="Phobius"/>
    </source>
</evidence>
<dbReference type="KEGG" id="psco:LY89DRAFT_637487"/>
<name>A0A194XNB8_MOLSC</name>
<organism evidence="3 4">
    <name type="scientific">Mollisia scopiformis</name>
    <name type="common">Conifer needle endophyte fungus</name>
    <name type="synonym">Phialocephala scopiformis</name>
    <dbReference type="NCBI Taxonomy" id="149040"/>
    <lineage>
        <taxon>Eukaryota</taxon>
        <taxon>Fungi</taxon>
        <taxon>Dikarya</taxon>
        <taxon>Ascomycota</taxon>
        <taxon>Pezizomycotina</taxon>
        <taxon>Leotiomycetes</taxon>
        <taxon>Helotiales</taxon>
        <taxon>Mollisiaceae</taxon>
        <taxon>Mollisia</taxon>
    </lineage>
</organism>
<evidence type="ECO:0000313" key="4">
    <source>
        <dbReference type="Proteomes" id="UP000070700"/>
    </source>
</evidence>
<reference evidence="3 4" key="1">
    <citation type="submission" date="2015-10" db="EMBL/GenBank/DDBJ databases">
        <title>Full genome of DAOMC 229536 Phialocephala scopiformis, a fungal endophyte of spruce producing the potent anti-insectan compound rugulosin.</title>
        <authorList>
            <consortium name="DOE Joint Genome Institute"/>
            <person name="Walker A.K."/>
            <person name="Frasz S.L."/>
            <person name="Seifert K.A."/>
            <person name="Miller J.D."/>
            <person name="Mondo S.J."/>
            <person name="Labutti K."/>
            <person name="Lipzen A."/>
            <person name="Dockter R."/>
            <person name="Kennedy M."/>
            <person name="Grigoriev I.V."/>
            <person name="Spatafora J.W."/>
        </authorList>
    </citation>
    <scope>NUCLEOTIDE SEQUENCE [LARGE SCALE GENOMIC DNA]</scope>
    <source>
        <strain evidence="3 4">CBS 120377</strain>
    </source>
</reference>
<feature type="chain" id="PRO_5008268441" evidence="2">
    <location>
        <begin position="22"/>
        <end position="469"/>
    </location>
</feature>
<gene>
    <name evidence="3" type="ORF">LY89DRAFT_637487</name>
</gene>
<dbReference type="PANTHER" id="PTHR35043">
    <property type="entry name" value="TRANSCRIPTION FACTOR DOMAIN-CONTAINING PROTEIN"/>
    <property type="match status" value="1"/>
</dbReference>
<feature type="transmembrane region" description="Helical" evidence="1">
    <location>
        <begin position="344"/>
        <end position="363"/>
    </location>
</feature>
<feature type="transmembrane region" description="Helical" evidence="1">
    <location>
        <begin position="258"/>
        <end position="278"/>
    </location>
</feature>
<dbReference type="RefSeq" id="XP_018075991.1">
    <property type="nucleotide sequence ID" value="XM_018211533.1"/>
</dbReference>
<keyword evidence="1" id="KW-0812">Transmembrane</keyword>
<evidence type="ECO:0000313" key="3">
    <source>
        <dbReference type="EMBL" id="KUJ21636.1"/>
    </source>
</evidence>
<dbReference type="AlphaFoldDB" id="A0A194XNB8"/>
<keyword evidence="4" id="KW-1185">Reference proteome</keyword>
<dbReference type="OrthoDB" id="3061561at2759"/>
<proteinExistence type="predicted"/>